<evidence type="ECO:0000313" key="2">
    <source>
        <dbReference type="Proteomes" id="UP000824469"/>
    </source>
</evidence>
<accession>A0AA38FJE0</accession>
<proteinExistence type="predicted"/>
<dbReference type="PANTHER" id="PTHR33450">
    <property type="entry name" value="EMB|CAB67623.1-RELATED"/>
    <property type="match status" value="1"/>
</dbReference>
<dbReference type="OMA" id="KRFHNQM"/>
<gene>
    <name evidence="1" type="ORF">KI387_009440</name>
</gene>
<dbReference type="EMBL" id="JAHRHJ020000008">
    <property type="protein sequence ID" value="KAH9305036.1"/>
    <property type="molecule type" value="Genomic_DNA"/>
</dbReference>
<dbReference type="InterPro" id="IPR008480">
    <property type="entry name" value="DUF761_pln"/>
</dbReference>
<protein>
    <submittedName>
        <fullName evidence="1">Uncharacterized protein</fullName>
    </submittedName>
</protein>
<dbReference type="Pfam" id="PF05553">
    <property type="entry name" value="DUF761"/>
    <property type="match status" value="1"/>
</dbReference>
<dbReference type="AlphaFoldDB" id="A0AA38FJE0"/>
<dbReference type="Proteomes" id="UP000824469">
    <property type="component" value="Unassembled WGS sequence"/>
</dbReference>
<reference evidence="1 2" key="1">
    <citation type="journal article" date="2021" name="Nat. Plants">
        <title>The Taxus genome provides insights into paclitaxel biosynthesis.</title>
        <authorList>
            <person name="Xiong X."/>
            <person name="Gou J."/>
            <person name="Liao Q."/>
            <person name="Li Y."/>
            <person name="Zhou Q."/>
            <person name="Bi G."/>
            <person name="Li C."/>
            <person name="Du R."/>
            <person name="Wang X."/>
            <person name="Sun T."/>
            <person name="Guo L."/>
            <person name="Liang H."/>
            <person name="Lu P."/>
            <person name="Wu Y."/>
            <person name="Zhang Z."/>
            <person name="Ro D.K."/>
            <person name="Shang Y."/>
            <person name="Huang S."/>
            <person name="Yan J."/>
        </authorList>
    </citation>
    <scope>NUCLEOTIDE SEQUENCE [LARGE SCALE GENOMIC DNA]</scope>
    <source>
        <strain evidence="1">Ta-2019</strain>
    </source>
</reference>
<evidence type="ECO:0000313" key="1">
    <source>
        <dbReference type="EMBL" id="KAH9305036.1"/>
    </source>
</evidence>
<comment type="caution">
    <text evidence="1">The sequence shown here is derived from an EMBL/GenBank/DDBJ whole genome shotgun (WGS) entry which is preliminary data.</text>
</comment>
<feature type="non-terminal residue" evidence="1">
    <location>
        <position position="1"/>
    </location>
</feature>
<sequence>SYYYLSAMKIKVGEIKMEATTFLKHLWSAMSSMLKKKSDTAKDKADLMKNKLLLLKSMKNENIFGAISNKVSFNWRYKLSAKFKRSEISEIKEPNSCVSVELVSSSPDHQELESLSHSLLAGLEASDSPSPRTSEIRSENEIDKIAGSFIRRFHNQMRLQKQDSYNAMLGRSV</sequence>
<name>A0AA38FJE0_TAXCH</name>
<organism evidence="1 2">
    <name type="scientific">Taxus chinensis</name>
    <name type="common">Chinese yew</name>
    <name type="synonym">Taxus wallichiana var. chinensis</name>
    <dbReference type="NCBI Taxonomy" id="29808"/>
    <lineage>
        <taxon>Eukaryota</taxon>
        <taxon>Viridiplantae</taxon>
        <taxon>Streptophyta</taxon>
        <taxon>Embryophyta</taxon>
        <taxon>Tracheophyta</taxon>
        <taxon>Spermatophyta</taxon>
        <taxon>Pinopsida</taxon>
        <taxon>Pinidae</taxon>
        <taxon>Conifers II</taxon>
        <taxon>Cupressales</taxon>
        <taxon>Taxaceae</taxon>
        <taxon>Taxus</taxon>
    </lineage>
</organism>
<keyword evidence="2" id="KW-1185">Reference proteome</keyword>